<gene>
    <name evidence="5" type="ORF">HERILL_LOCUS6894</name>
</gene>
<dbReference type="PRINTS" id="PR00011">
    <property type="entry name" value="EGFLAMININ"/>
</dbReference>
<dbReference type="GO" id="GO:0048513">
    <property type="term" value="P:animal organ development"/>
    <property type="evidence" value="ECO:0007669"/>
    <property type="project" value="UniProtKB-ARBA"/>
</dbReference>
<reference evidence="5 6" key="1">
    <citation type="submission" date="2020-11" db="EMBL/GenBank/DDBJ databases">
        <authorList>
            <person name="Wallbank WR R."/>
            <person name="Pardo Diaz C."/>
            <person name="Kozak K."/>
            <person name="Martin S."/>
            <person name="Jiggins C."/>
            <person name="Moest M."/>
            <person name="Warren A I."/>
            <person name="Generalovic N T."/>
            <person name="Byers J.R.P. K."/>
            <person name="Montejo-Kovacevich G."/>
            <person name="Yen C E."/>
        </authorList>
    </citation>
    <scope>NUCLEOTIDE SEQUENCE [LARGE SCALE GENOMIC DNA]</scope>
</reference>
<dbReference type="Pfam" id="PF00053">
    <property type="entry name" value="EGF_laminin"/>
    <property type="match status" value="3"/>
</dbReference>
<sequence length="443" mass="49947">MRCDADSEKCVCEDGWIGEFCDNPCPKLYFGPRCEKKCDSGPNTFDCDHVTGRQLCFPGFFGDRCENLCPKGIYCVDGKFCKSPGDCQCPPGRNGTFCEIKVLQDEVTEAEEGPGCNNAGEWDNDRGRCICKPGWQGKICEKRCDHGYYGTDCSTKCPTPSKQSHISRKTSSCDPATGFYKCEVGFKGKICDRCMICDCPPGYKGNNCDELCEEGRYGINCHQICSCENNATCSPFDGTCTCLAGWSGEKCGDACQSGYYGINCTTRCDFEGHSKECHHITGELVCSPGYIGPFCNETCPCGKFEKDCPESCETRRSLKSSAQTEAIDEKLLLDLQTPIGFFRRYVWYFIALAACLIAFASANLIVVIFQRKWRRNNGLLLEVPYNYREFPDKDKEKVEDHQYEEIGVYERGDTYDHLDLKKQRQNFHPNYENSNGKFNLWHI</sequence>
<keyword evidence="3" id="KW-0472">Membrane</keyword>
<feature type="domain" description="EGF-like" evidence="4">
    <location>
        <begin position="61"/>
        <end position="99"/>
    </location>
</feature>
<feature type="disulfide bond" evidence="2">
    <location>
        <begin position="89"/>
        <end position="98"/>
    </location>
</feature>
<dbReference type="InterPro" id="IPR042635">
    <property type="entry name" value="MEGF10/SREC1/2-like"/>
</dbReference>
<keyword evidence="2" id="KW-1015">Disulfide bond</keyword>
<evidence type="ECO:0000313" key="5">
    <source>
        <dbReference type="EMBL" id="CAD7083973.1"/>
    </source>
</evidence>
<dbReference type="SMART" id="SM00180">
    <property type="entry name" value="EGF_Lam"/>
    <property type="match status" value="2"/>
</dbReference>
<dbReference type="PROSITE" id="PS50026">
    <property type="entry name" value="EGF_3"/>
    <property type="match status" value="1"/>
</dbReference>
<evidence type="ECO:0000256" key="2">
    <source>
        <dbReference type="PROSITE-ProRule" id="PRU00076"/>
    </source>
</evidence>
<dbReference type="PANTHER" id="PTHR24043">
    <property type="entry name" value="SCAVENGER RECEPTOR CLASS F"/>
    <property type="match status" value="1"/>
</dbReference>
<name>A0A7R8UN68_HERIL</name>
<proteinExistence type="predicted"/>
<evidence type="ECO:0000259" key="4">
    <source>
        <dbReference type="PROSITE" id="PS50026"/>
    </source>
</evidence>
<dbReference type="GO" id="GO:0005044">
    <property type="term" value="F:scavenger receptor activity"/>
    <property type="evidence" value="ECO:0007669"/>
    <property type="project" value="InterPro"/>
</dbReference>
<organism evidence="5 6">
    <name type="scientific">Hermetia illucens</name>
    <name type="common">Black soldier fly</name>
    <dbReference type="NCBI Taxonomy" id="343691"/>
    <lineage>
        <taxon>Eukaryota</taxon>
        <taxon>Metazoa</taxon>
        <taxon>Ecdysozoa</taxon>
        <taxon>Arthropoda</taxon>
        <taxon>Hexapoda</taxon>
        <taxon>Insecta</taxon>
        <taxon>Pterygota</taxon>
        <taxon>Neoptera</taxon>
        <taxon>Endopterygota</taxon>
        <taxon>Diptera</taxon>
        <taxon>Brachycera</taxon>
        <taxon>Stratiomyomorpha</taxon>
        <taxon>Stratiomyidae</taxon>
        <taxon>Hermetiinae</taxon>
        <taxon>Hermetia</taxon>
    </lineage>
</organism>
<dbReference type="OrthoDB" id="18487at2759"/>
<feature type="disulfide bond" evidence="2">
    <location>
        <begin position="65"/>
        <end position="75"/>
    </location>
</feature>
<protein>
    <recommendedName>
        <fullName evidence="4">EGF-like domain-containing protein</fullName>
    </recommendedName>
</protein>
<dbReference type="GO" id="GO:0048731">
    <property type="term" value="P:system development"/>
    <property type="evidence" value="ECO:0007669"/>
    <property type="project" value="UniProtKB-ARBA"/>
</dbReference>
<accession>A0A7R8UN68</accession>
<dbReference type="InterPro" id="IPR002049">
    <property type="entry name" value="LE_dom"/>
</dbReference>
<comment type="caution">
    <text evidence="2">Lacks conserved residue(s) required for the propagation of feature annotation.</text>
</comment>
<dbReference type="PANTHER" id="PTHR24043:SF8">
    <property type="entry name" value="EGF-LIKE DOMAIN-CONTAINING PROTEIN"/>
    <property type="match status" value="1"/>
</dbReference>
<dbReference type="Gene3D" id="2.10.25.140">
    <property type="match status" value="1"/>
</dbReference>
<dbReference type="EMBL" id="LR899011">
    <property type="protein sequence ID" value="CAD7083973.1"/>
    <property type="molecule type" value="Genomic_DNA"/>
</dbReference>
<dbReference type="SMART" id="SM00181">
    <property type="entry name" value="EGF"/>
    <property type="match status" value="3"/>
</dbReference>
<dbReference type="Proteomes" id="UP000594454">
    <property type="component" value="Chromosome 3"/>
</dbReference>
<dbReference type="InParanoid" id="A0A7R8UN68"/>
<evidence type="ECO:0000256" key="3">
    <source>
        <dbReference type="SAM" id="Phobius"/>
    </source>
</evidence>
<evidence type="ECO:0000256" key="1">
    <source>
        <dbReference type="ARBA" id="ARBA00022536"/>
    </source>
</evidence>
<keyword evidence="6" id="KW-1185">Reference proteome</keyword>
<evidence type="ECO:0000313" key="6">
    <source>
        <dbReference type="Proteomes" id="UP000594454"/>
    </source>
</evidence>
<dbReference type="AlphaFoldDB" id="A0A7R8UN68"/>
<keyword evidence="3" id="KW-1133">Transmembrane helix</keyword>
<dbReference type="PROSITE" id="PS00022">
    <property type="entry name" value="EGF_1"/>
    <property type="match status" value="4"/>
</dbReference>
<dbReference type="InterPro" id="IPR000742">
    <property type="entry name" value="EGF"/>
</dbReference>
<keyword evidence="3" id="KW-0812">Transmembrane</keyword>
<dbReference type="Gene3D" id="2.170.300.10">
    <property type="entry name" value="Tie2 ligand-binding domain superfamily"/>
    <property type="match status" value="2"/>
</dbReference>
<feature type="transmembrane region" description="Helical" evidence="3">
    <location>
        <begin position="345"/>
        <end position="369"/>
    </location>
</feature>
<keyword evidence="1 2" id="KW-0245">EGF-like domain</keyword>